<keyword evidence="2" id="KW-1185">Reference proteome</keyword>
<name>A0A5C5Z4T3_9BACT</name>
<evidence type="ECO:0000313" key="1">
    <source>
        <dbReference type="EMBL" id="TWT82066.1"/>
    </source>
</evidence>
<dbReference type="AlphaFoldDB" id="A0A5C5Z4T3"/>
<protein>
    <recommendedName>
        <fullName evidence="3">Transmembrane protein</fullName>
    </recommendedName>
</protein>
<proteinExistence type="predicted"/>
<evidence type="ECO:0008006" key="3">
    <source>
        <dbReference type="Google" id="ProtNLM"/>
    </source>
</evidence>
<reference evidence="1 2" key="1">
    <citation type="submission" date="2019-02" db="EMBL/GenBank/DDBJ databases">
        <title>Deep-cultivation of Planctomycetes and their phenomic and genomic characterization uncovers novel biology.</title>
        <authorList>
            <person name="Wiegand S."/>
            <person name="Jogler M."/>
            <person name="Boedeker C."/>
            <person name="Pinto D."/>
            <person name="Vollmers J."/>
            <person name="Rivas-Marin E."/>
            <person name="Kohn T."/>
            <person name="Peeters S.H."/>
            <person name="Heuer A."/>
            <person name="Rast P."/>
            <person name="Oberbeckmann S."/>
            <person name="Bunk B."/>
            <person name="Jeske O."/>
            <person name="Meyerdierks A."/>
            <person name="Storesund J.E."/>
            <person name="Kallscheuer N."/>
            <person name="Luecker S."/>
            <person name="Lage O.M."/>
            <person name="Pohl T."/>
            <person name="Merkel B.J."/>
            <person name="Hornburger P."/>
            <person name="Mueller R.-W."/>
            <person name="Bruemmer F."/>
            <person name="Labrenz M."/>
            <person name="Spormann A.M."/>
            <person name="Op Den Camp H."/>
            <person name="Overmann J."/>
            <person name="Amann R."/>
            <person name="Jetten M.S.M."/>
            <person name="Mascher T."/>
            <person name="Medema M.H."/>
            <person name="Devos D.P."/>
            <person name="Kaster A.-K."/>
            <person name="Ovreas L."/>
            <person name="Rohde M."/>
            <person name="Galperin M.Y."/>
            <person name="Jogler C."/>
        </authorList>
    </citation>
    <scope>NUCLEOTIDE SEQUENCE [LARGE SCALE GENOMIC DNA]</scope>
    <source>
        <strain evidence="1 2">CA13</strain>
    </source>
</reference>
<comment type="caution">
    <text evidence="1">The sequence shown here is derived from an EMBL/GenBank/DDBJ whole genome shotgun (WGS) entry which is preliminary data.</text>
</comment>
<accession>A0A5C5Z4T3</accession>
<sequence>MTKRVDTKKRTRNTKNMSLSDVDRLRFSLYVANDSLLWLFIQSRLLQVFLLLSSIAESVT</sequence>
<dbReference type="EMBL" id="SJPJ01000001">
    <property type="protein sequence ID" value="TWT82066.1"/>
    <property type="molecule type" value="Genomic_DNA"/>
</dbReference>
<evidence type="ECO:0000313" key="2">
    <source>
        <dbReference type="Proteomes" id="UP000315010"/>
    </source>
</evidence>
<gene>
    <name evidence="1" type="ORF">CA13_35210</name>
</gene>
<dbReference type="Proteomes" id="UP000315010">
    <property type="component" value="Unassembled WGS sequence"/>
</dbReference>
<organism evidence="1 2">
    <name type="scientific">Novipirellula herctigrandis</name>
    <dbReference type="NCBI Taxonomy" id="2527986"/>
    <lineage>
        <taxon>Bacteria</taxon>
        <taxon>Pseudomonadati</taxon>
        <taxon>Planctomycetota</taxon>
        <taxon>Planctomycetia</taxon>
        <taxon>Pirellulales</taxon>
        <taxon>Pirellulaceae</taxon>
        <taxon>Novipirellula</taxon>
    </lineage>
</organism>